<sequence length="81" mass="9436">MNLFVSGASYSRSSKEPKYKVRVLFRRHTFPPVTPNISSLVVDTEKHIKWKTPDELLEVLKVRCLIRVRSHLVPPLLPDIR</sequence>
<gene>
    <name evidence="1" type="ORF">RND71_009370</name>
</gene>
<proteinExistence type="predicted"/>
<dbReference type="EMBL" id="JAVYJV010000005">
    <property type="protein sequence ID" value="KAK4369895.1"/>
    <property type="molecule type" value="Genomic_DNA"/>
</dbReference>
<accession>A0AAE1VRR7</accession>
<keyword evidence="2" id="KW-1185">Reference proteome</keyword>
<name>A0AAE1VRR7_9SOLA</name>
<evidence type="ECO:0000313" key="1">
    <source>
        <dbReference type="EMBL" id="KAK4369895.1"/>
    </source>
</evidence>
<evidence type="ECO:0000313" key="2">
    <source>
        <dbReference type="Proteomes" id="UP001291623"/>
    </source>
</evidence>
<protein>
    <submittedName>
        <fullName evidence="1">Uncharacterized protein</fullName>
    </submittedName>
</protein>
<comment type="caution">
    <text evidence="1">The sequence shown here is derived from an EMBL/GenBank/DDBJ whole genome shotgun (WGS) entry which is preliminary data.</text>
</comment>
<dbReference type="AlphaFoldDB" id="A0AAE1VRR7"/>
<reference evidence="1" key="1">
    <citation type="submission" date="2023-12" db="EMBL/GenBank/DDBJ databases">
        <title>Genome assembly of Anisodus tanguticus.</title>
        <authorList>
            <person name="Wang Y.-J."/>
        </authorList>
    </citation>
    <scope>NUCLEOTIDE SEQUENCE</scope>
    <source>
        <strain evidence="1">KB-2021</strain>
        <tissue evidence="1">Leaf</tissue>
    </source>
</reference>
<dbReference type="Proteomes" id="UP001291623">
    <property type="component" value="Unassembled WGS sequence"/>
</dbReference>
<organism evidence="1 2">
    <name type="scientific">Anisodus tanguticus</name>
    <dbReference type="NCBI Taxonomy" id="243964"/>
    <lineage>
        <taxon>Eukaryota</taxon>
        <taxon>Viridiplantae</taxon>
        <taxon>Streptophyta</taxon>
        <taxon>Embryophyta</taxon>
        <taxon>Tracheophyta</taxon>
        <taxon>Spermatophyta</taxon>
        <taxon>Magnoliopsida</taxon>
        <taxon>eudicotyledons</taxon>
        <taxon>Gunneridae</taxon>
        <taxon>Pentapetalae</taxon>
        <taxon>asterids</taxon>
        <taxon>lamiids</taxon>
        <taxon>Solanales</taxon>
        <taxon>Solanaceae</taxon>
        <taxon>Solanoideae</taxon>
        <taxon>Hyoscyameae</taxon>
        <taxon>Anisodus</taxon>
    </lineage>
</organism>